<keyword evidence="5" id="KW-0378">Hydrolase</keyword>
<dbReference type="InterPro" id="IPR035952">
    <property type="entry name" value="Rhomboid-like_sf"/>
</dbReference>
<keyword evidence="4 9" id="KW-0812">Transmembrane</keyword>
<sequence length="324" mass="34928">MQQQQQQTYPLITLLTVALCVSIHTFIFLLTLNELSFAFSARQVLFNFEVYRMVTSVFVHGDLLHIFFNMSSTLFIQASLERQHGSICCAFLIAILIILIGVLQLILATTLWCAGFTGSMYSNAVGYSGVLFSLLHLHSAQASSRSIYGFVEVPGWVYPWALLVGISVVMPNISWEGHLCGLVAGILVERGAVKQIFLTKATFIDLDDVIVPRLASLLPPNLEFVRVKDTWGGFNNSDDGALKLVCGGVRLGMKVARMVVETGREMVCGRGGGGGGGSSSGGSSAGSSGGSTFRQRERMQASAERRMNNGEEAERLMGGGDGAV</sequence>
<keyword evidence="12" id="KW-1185">Reference proteome</keyword>
<gene>
    <name evidence="11" type="ORF">TrRE_jg10980</name>
</gene>
<evidence type="ECO:0000256" key="7">
    <source>
        <dbReference type="ARBA" id="ARBA00023136"/>
    </source>
</evidence>
<evidence type="ECO:0000256" key="2">
    <source>
        <dbReference type="ARBA" id="ARBA00009045"/>
    </source>
</evidence>
<dbReference type="InterPro" id="IPR022764">
    <property type="entry name" value="Peptidase_S54_rhomboid_dom"/>
</dbReference>
<dbReference type="OrthoDB" id="10257275at2759"/>
<comment type="caution">
    <text evidence="11">The sequence shown here is derived from an EMBL/GenBank/DDBJ whole genome shotgun (WGS) entry which is preliminary data.</text>
</comment>
<protein>
    <recommendedName>
        <fullName evidence="10">Peptidase S54 rhomboid domain-containing protein</fullName>
    </recommendedName>
</protein>
<dbReference type="GO" id="GO:0006508">
    <property type="term" value="P:proteolysis"/>
    <property type="evidence" value="ECO:0007669"/>
    <property type="project" value="UniProtKB-KW"/>
</dbReference>
<dbReference type="SUPFAM" id="SSF144091">
    <property type="entry name" value="Rhomboid-like"/>
    <property type="match status" value="1"/>
</dbReference>
<evidence type="ECO:0000256" key="4">
    <source>
        <dbReference type="ARBA" id="ARBA00022692"/>
    </source>
</evidence>
<dbReference type="PANTHER" id="PTHR43066">
    <property type="entry name" value="RHOMBOID-RELATED PROTEIN"/>
    <property type="match status" value="1"/>
</dbReference>
<feature type="compositionally biased region" description="Basic and acidic residues" evidence="8">
    <location>
        <begin position="294"/>
        <end position="315"/>
    </location>
</feature>
<comment type="similarity">
    <text evidence="2">Belongs to the peptidase S54 family.</text>
</comment>
<evidence type="ECO:0000256" key="5">
    <source>
        <dbReference type="ARBA" id="ARBA00022801"/>
    </source>
</evidence>
<evidence type="ECO:0000313" key="12">
    <source>
        <dbReference type="Proteomes" id="UP001165082"/>
    </source>
</evidence>
<dbReference type="GO" id="GO:0004252">
    <property type="term" value="F:serine-type endopeptidase activity"/>
    <property type="evidence" value="ECO:0007669"/>
    <property type="project" value="InterPro"/>
</dbReference>
<evidence type="ECO:0000256" key="3">
    <source>
        <dbReference type="ARBA" id="ARBA00022670"/>
    </source>
</evidence>
<comment type="subcellular location">
    <subcellularLocation>
        <location evidence="1">Membrane</location>
        <topology evidence="1">Multi-pass membrane protein</topology>
    </subcellularLocation>
</comment>
<keyword evidence="3" id="KW-0645">Protease</keyword>
<evidence type="ECO:0000256" key="9">
    <source>
        <dbReference type="SAM" id="Phobius"/>
    </source>
</evidence>
<dbReference type="EMBL" id="BRXZ01000182">
    <property type="protein sequence ID" value="GMI06868.1"/>
    <property type="molecule type" value="Genomic_DNA"/>
</dbReference>
<dbReference type="Proteomes" id="UP001165082">
    <property type="component" value="Unassembled WGS sequence"/>
</dbReference>
<dbReference type="Pfam" id="PF01694">
    <property type="entry name" value="Rhomboid"/>
    <property type="match status" value="1"/>
</dbReference>
<evidence type="ECO:0000313" key="11">
    <source>
        <dbReference type="EMBL" id="GMI06868.1"/>
    </source>
</evidence>
<dbReference type="PANTHER" id="PTHR43066:SF1">
    <property type="entry name" value="RHOMBOID PROTEIN 2"/>
    <property type="match status" value="1"/>
</dbReference>
<feature type="transmembrane region" description="Helical" evidence="9">
    <location>
        <begin position="12"/>
        <end position="30"/>
    </location>
</feature>
<feature type="transmembrane region" description="Helical" evidence="9">
    <location>
        <begin position="147"/>
        <end position="170"/>
    </location>
</feature>
<evidence type="ECO:0000256" key="8">
    <source>
        <dbReference type="SAM" id="MobiDB-lite"/>
    </source>
</evidence>
<dbReference type="GO" id="GO:0016020">
    <property type="term" value="C:membrane"/>
    <property type="evidence" value="ECO:0007669"/>
    <property type="project" value="UniProtKB-SubCell"/>
</dbReference>
<feature type="region of interest" description="Disordered" evidence="8">
    <location>
        <begin position="269"/>
        <end position="324"/>
    </location>
</feature>
<dbReference type="AlphaFoldDB" id="A0A9W7CJB4"/>
<feature type="transmembrane region" description="Helical" evidence="9">
    <location>
        <begin position="89"/>
        <end position="112"/>
    </location>
</feature>
<keyword evidence="6 9" id="KW-1133">Transmembrane helix</keyword>
<feature type="transmembrane region" description="Helical" evidence="9">
    <location>
        <begin position="118"/>
        <end position="135"/>
    </location>
</feature>
<keyword evidence="7 9" id="KW-0472">Membrane</keyword>
<accession>A0A9W7CJB4</accession>
<evidence type="ECO:0000259" key="10">
    <source>
        <dbReference type="Pfam" id="PF01694"/>
    </source>
</evidence>
<dbReference type="Gene3D" id="1.20.1540.10">
    <property type="entry name" value="Rhomboid-like"/>
    <property type="match status" value="1"/>
</dbReference>
<name>A0A9W7CJB4_9STRA</name>
<evidence type="ECO:0000256" key="1">
    <source>
        <dbReference type="ARBA" id="ARBA00004141"/>
    </source>
</evidence>
<evidence type="ECO:0000256" key="6">
    <source>
        <dbReference type="ARBA" id="ARBA00022989"/>
    </source>
</evidence>
<organism evidence="11 12">
    <name type="scientific">Triparma retinervis</name>
    <dbReference type="NCBI Taxonomy" id="2557542"/>
    <lineage>
        <taxon>Eukaryota</taxon>
        <taxon>Sar</taxon>
        <taxon>Stramenopiles</taxon>
        <taxon>Ochrophyta</taxon>
        <taxon>Bolidophyceae</taxon>
        <taxon>Parmales</taxon>
        <taxon>Triparmaceae</taxon>
        <taxon>Triparma</taxon>
    </lineage>
</organism>
<feature type="domain" description="Peptidase S54 rhomboid" evidence="10">
    <location>
        <begin position="48"/>
        <end position="188"/>
    </location>
</feature>
<proteinExistence type="inferred from homology"/>
<reference evidence="11" key="1">
    <citation type="submission" date="2022-07" db="EMBL/GenBank/DDBJ databases">
        <title>Genome analysis of Parmales, a sister group of diatoms, reveals the evolutionary specialization of diatoms from phago-mixotrophs to photoautotrophs.</title>
        <authorList>
            <person name="Ban H."/>
            <person name="Sato S."/>
            <person name="Yoshikawa S."/>
            <person name="Kazumasa Y."/>
            <person name="Nakamura Y."/>
            <person name="Ichinomiya M."/>
            <person name="Saitoh K."/>
            <person name="Sato N."/>
            <person name="Blanc-Mathieu R."/>
            <person name="Endo H."/>
            <person name="Kuwata A."/>
            <person name="Ogata H."/>
        </authorList>
    </citation>
    <scope>NUCLEOTIDE SEQUENCE</scope>
</reference>
<feature type="compositionally biased region" description="Gly residues" evidence="8">
    <location>
        <begin position="269"/>
        <end position="289"/>
    </location>
</feature>